<dbReference type="OMA" id="YLILYGC"/>
<feature type="compositionally biased region" description="Low complexity" evidence="4">
    <location>
        <begin position="723"/>
        <end position="752"/>
    </location>
</feature>
<dbReference type="PANTHER" id="PTHR10159:SF511">
    <property type="entry name" value="DUAL SPECIFICITY PROTEIN PHOSPHATASE 1"/>
    <property type="match status" value="1"/>
</dbReference>
<dbReference type="Gene3D" id="3.90.190.10">
    <property type="entry name" value="Protein tyrosine phosphatase superfamily"/>
    <property type="match status" value="2"/>
</dbReference>
<feature type="compositionally biased region" description="Polar residues" evidence="4">
    <location>
        <begin position="285"/>
        <end position="295"/>
    </location>
</feature>
<feature type="region of interest" description="Disordered" evidence="4">
    <location>
        <begin position="207"/>
        <end position="296"/>
    </location>
</feature>
<dbReference type="GO" id="GO:0017017">
    <property type="term" value="F:MAP kinase tyrosine/serine/threonine phosphatase activity"/>
    <property type="evidence" value="ECO:0007669"/>
    <property type="project" value="TreeGrafter"/>
</dbReference>
<feature type="compositionally biased region" description="Acidic residues" evidence="4">
    <location>
        <begin position="64"/>
        <end position="78"/>
    </location>
</feature>
<reference evidence="6 7" key="1">
    <citation type="submission" date="2015-07" db="EMBL/GenBank/DDBJ databases">
        <title>High-quality genome of monoxenous trypanosomatid Leptomonas pyrrhocoris.</title>
        <authorList>
            <person name="Flegontov P."/>
            <person name="Butenko A."/>
            <person name="Firsov S."/>
            <person name="Vlcek C."/>
            <person name="Logacheva M.D."/>
            <person name="Field M."/>
            <person name="Filatov D."/>
            <person name="Flegontova O."/>
            <person name="Gerasimov E."/>
            <person name="Jackson A.P."/>
            <person name="Kelly S."/>
            <person name="Opperdoes F."/>
            <person name="O'Reilly A."/>
            <person name="Votypka J."/>
            <person name="Yurchenko V."/>
            <person name="Lukes J."/>
        </authorList>
    </citation>
    <scope>NUCLEOTIDE SEQUENCE [LARGE SCALE GENOMIC DNA]</scope>
    <source>
        <strain evidence="6">H10</strain>
    </source>
</reference>
<feature type="region of interest" description="Disordered" evidence="4">
    <location>
        <begin position="1"/>
        <end position="180"/>
    </location>
</feature>
<evidence type="ECO:0000313" key="6">
    <source>
        <dbReference type="EMBL" id="KPA80853.1"/>
    </source>
</evidence>
<feature type="region of interest" description="Disordered" evidence="4">
    <location>
        <begin position="1325"/>
        <end position="1349"/>
    </location>
</feature>
<evidence type="ECO:0000313" key="7">
    <source>
        <dbReference type="Proteomes" id="UP000037923"/>
    </source>
</evidence>
<feature type="region of interest" description="Disordered" evidence="4">
    <location>
        <begin position="490"/>
        <end position="651"/>
    </location>
</feature>
<protein>
    <submittedName>
        <fullName evidence="6">Phophatase-like protein</fullName>
    </submittedName>
</protein>
<feature type="region of interest" description="Disordered" evidence="4">
    <location>
        <begin position="1573"/>
        <end position="1646"/>
    </location>
</feature>
<dbReference type="GO" id="GO:0005737">
    <property type="term" value="C:cytoplasm"/>
    <property type="evidence" value="ECO:0007669"/>
    <property type="project" value="TreeGrafter"/>
</dbReference>
<dbReference type="InterPro" id="IPR020422">
    <property type="entry name" value="TYR_PHOSPHATASE_DUAL_dom"/>
</dbReference>
<feature type="compositionally biased region" description="Basic residues" evidence="4">
    <location>
        <begin position="91"/>
        <end position="100"/>
    </location>
</feature>
<feature type="region of interest" description="Disordered" evidence="4">
    <location>
        <begin position="1004"/>
        <end position="1072"/>
    </location>
</feature>
<feature type="compositionally biased region" description="Low complexity" evidence="4">
    <location>
        <begin position="142"/>
        <end position="163"/>
    </location>
</feature>
<dbReference type="SMART" id="SM00195">
    <property type="entry name" value="DSPc"/>
    <property type="match status" value="1"/>
</dbReference>
<comment type="caution">
    <text evidence="6">The sequence shown here is derived from an EMBL/GenBank/DDBJ whole genome shotgun (WGS) entry which is preliminary data.</text>
</comment>
<feature type="compositionally biased region" description="Polar residues" evidence="4">
    <location>
        <begin position="1271"/>
        <end position="1281"/>
    </location>
</feature>
<dbReference type="PROSITE" id="PS50056">
    <property type="entry name" value="TYR_PHOSPHATASE_2"/>
    <property type="match status" value="1"/>
</dbReference>
<evidence type="ECO:0000256" key="4">
    <source>
        <dbReference type="SAM" id="MobiDB-lite"/>
    </source>
</evidence>
<feature type="compositionally biased region" description="Basic residues" evidence="4">
    <location>
        <begin position="1"/>
        <end position="13"/>
    </location>
</feature>
<feature type="compositionally biased region" description="Low complexity" evidence="4">
    <location>
        <begin position="422"/>
        <end position="441"/>
    </location>
</feature>
<dbReference type="GO" id="GO:0043409">
    <property type="term" value="P:negative regulation of MAPK cascade"/>
    <property type="evidence" value="ECO:0007669"/>
    <property type="project" value="TreeGrafter"/>
</dbReference>
<dbReference type="InterPro" id="IPR000387">
    <property type="entry name" value="Tyr_Pase_dom"/>
</dbReference>
<dbReference type="InterPro" id="IPR016130">
    <property type="entry name" value="Tyr_Pase_AS"/>
</dbReference>
<feature type="compositionally biased region" description="Low complexity" evidence="4">
    <location>
        <begin position="207"/>
        <end position="218"/>
    </location>
</feature>
<dbReference type="GeneID" id="26904566"/>
<feature type="region of interest" description="Disordered" evidence="4">
    <location>
        <begin position="723"/>
        <end position="755"/>
    </location>
</feature>
<gene>
    <name evidence="6" type="ORF">ABB37_04275</name>
</gene>
<feature type="coiled-coil region" evidence="3">
    <location>
        <begin position="1419"/>
        <end position="1446"/>
    </location>
</feature>
<dbReference type="GO" id="GO:0008330">
    <property type="term" value="F:protein tyrosine/threonine phosphatase activity"/>
    <property type="evidence" value="ECO:0007669"/>
    <property type="project" value="TreeGrafter"/>
</dbReference>
<dbReference type="InterPro" id="IPR029021">
    <property type="entry name" value="Prot-tyrosine_phosphatase-like"/>
</dbReference>
<dbReference type="RefSeq" id="XP_015659292.1">
    <property type="nucleotide sequence ID" value="XM_015801891.1"/>
</dbReference>
<feature type="compositionally biased region" description="Low complexity" evidence="4">
    <location>
        <begin position="1325"/>
        <end position="1339"/>
    </location>
</feature>
<dbReference type="PANTHER" id="PTHR10159">
    <property type="entry name" value="DUAL SPECIFICITY PROTEIN PHOSPHATASE"/>
    <property type="match status" value="1"/>
</dbReference>
<feature type="compositionally biased region" description="Acidic residues" evidence="4">
    <location>
        <begin position="508"/>
        <end position="528"/>
    </location>
</feature>
<feature type="compositionally biased region" description="Low complexity" evidence="4">
    <location>
        <begin position="532"/>
        <end position="546"/>
    </location>
</feature>
<proteinExistence type="predicted"/>
<sequence length="1785" mass="185506">MPTRTRQSRRRLVRPASKQILQLRGRDDGAGPYDGSGGSPYSCGSSSWSSPAEDARSPRGMPADGDEDAAVAAVDDDACGLRVHSSSSPHERHRRPQARRQRSDTWQRAPHDASQRAMTASACRGGKCGRKSNDHGPRSASSRDYTTSSRQRQQQQQRPTTSSAAAVAPHPSRTKRASPVMAGGHVTYYGPPPATALVVSPAQLSPSSMNAASPLSSSWPSRTDGATNPVAVARGKTRCSATVKGRRGESHGRAGGDTTTTPSASPGAAASTTITTATTDMVLRNGSTDPLSASRSACSTCDATHSAASASASSSDHRGSSPEAVHRSPATTTATTAAVSAVHTLPNCGCTRAGTAATAVSPTASTSTSRSSPQKQQSKDTPLTYAAVACASSASGLHGKRLPQSRVGFGNYRRRVGGGSGTASVGSTTTTRSTTHTPATAVGSPALFTESHVQSSYSTRGYCASSCGFPSVPQTPLTCTNLSYGTALSANGSVSRAPGKDSPSTPQLEDEDDADGGDVKDEEGESDGEGAGAAASKTAAASASPHASEHAQHQPMMPPIPPSRHRHHPTNLFLQLPDQHRPSPDSDEEEAATWLSQRHEQQAAAAAQANPDDGAAAAPRPPSPTTSTPAHPHTPHQAGTDNNTNGGDDAHTATAAATDHAASLSVSAGAAPTATAQRQQSAIIQEELSRCKTSSTMKHTGSAVAARAAARLHLLPIATTTALASSATPSTSDTPIEPTLQKQQPQQQQRQQSPRIEATLKSTTDGLPHYHRAGGGTPPLVTAAAATANGSCTHKVSSPAAATSFFSAAEIFPGLFLGSYADSTDTTALAAHDISLVINCALECAVTSAMASNTQHVRYVQFPLRDHSDEAIASFFAPVTQLIHEQLHRRQINQQRTTTATMTAATPSTAVHAAHTRLLRPVGKSGEKEEEEAVHDDGVRDAKMCYAATYGFTGTAAASYSLADEEDKRAGGGGANEADAYDTHGALHDRMRWTWADEADNVWAVPTSPASPPLSVGGQPSLKEGKRETPRSPSPASTAAAATGAWGGRNSEGSTSLCTSGSPSPLPGRTATFPGVSAGSAVAAAATPTGSVDLLTSAQVRGPAATGLTTVPAFGADDTENINAADHYNRSNHNIHRSSNSACLGGGVNGSSSAAAPLTVVDPRDCGGILVHCRMGVSRSAAFVMAYLILYGYTLANLEDTASLFVGFLEREKRVVEETGGRAFFGYDANGASAATGQAPSTSNNNAPRRNTTSLTQINSSSSGGGDNNSRVSASVSSPTGSGNGDAAVAAAAAVTSPASTSFGVRRPVSGFAARYAQRNSSLNSNNNIIISSSSNGNGTPQPSPLSGYTTSNSAFAPFAVNRRSAIIPINSPLCQGGFGAASPRSTTSSSMLRLYTPLTPLEICSRVCRPCYLQRMRERRLQQQVKNLRINGQQQQQQRREQEQEEEEQVMALAAITRTRNEQQQQQLASADRNRLSASSLAEDGRRCVDCGDDLLSSISVSRNTNNRSSGCRFCDTMTQRCSFEEHEQQRQRLALRPTPSSAPVVSYRGARGSYGVGQTLLEAALADDDVENRQEPEEMENNAASTTAEEGGKDEDENADEERRAAPCVTAPDATPLRSAFSVSNTSAVAAAQEDREEEGQDDAARKYVGGCQSAAPQLDGTRQSPTGTPHYGDFPSMTSGSRASAGLQRYKVAPAKTSNSSSSNNNNTNGIRHGTLLRGSCDSSSVTSSHSMLSGDLAPAMTFREAFDAVKKQKSDVNPNIGFVLALRELAGGGDFSFSASF</sequence>
<feature type="domain" description="Tyrosine specific protein phosphatases" evidence="5">
    <location>
        <begin position="1169"/>
        <end position="1189"/>
    </location>
</feature>
<organism evidence="6 7">
    <name type="scientific">Leptomonas pyrrhocoris</name>
    <name type="common">Firebug parasite</name>
    <dbReference type="NCBI Taxonomy" id="157538"/>
    <lineage>
        <taxon>Eukaryota</taxon>
        <taxon>Discoba</taxon>
        <taxon>Euglenozoa</taxon>
        <taxon>Kinetoplastea</taxon>
        <taxon>Metakinetoplastina</taxon>
        <taxon>Trypanosomatida</taxon>
        <taxon>Trypanosomatidae</taxon>
        <taxon>Leishmaniinae</taxon>
        <taxon>Leptomonas</taxon>
    </lineage>
</organism>
<dbReference type="VEuPathDB" id="TriTrypDB:LpyrH10_07_0820"/>
<keyword evidence="3" id="KW-0175">Coiled coil</keyword>
<dbReference type="GO" id="GO:0033550">
    <property type="term" value="F:MAP kinase tyrosine phosphatase activity"/>
    <property type="evidence" value="ECO:0007669"/>
    <property type="project" value="TreeGrafter"/>
</dbReference>
<dbReference type="CDD" id="cd14498">
    <property type="entry name" value="DSP"/>
    <property type="match status" value="1"/>
</dbReference>
<feature type="compositionally biased region" description="Low complexity" evidence="4">
    <location>
        <begin position="256"/>
        <end position="280"/>
    </location>
</feature>
<feature type="region of interest" description="Disordered" evidence="4">
    <location>
        <begin position="401"/>
        <end position="441"/>
    </location>
</feature>
<dbReference type="PROSITE" id="PS00383">
    <property type="entry name" value="TYR_PHOSPHATASE_1"/>
    <property type="match status" value="1"/>
</dbReference>
<evidence type="ECO:0000256" key="1">
    <source>
        <dbReference type="ARBA" id="ARBA00022801"/>
    </source>
</evidence>
<feature type="compositionally biased region" description="Low complexity" evidence="4">
    <location>
        <begin position="1700"/>
        <end position="1712"/>
    </location>
</feature>
<keyword evidence="2" id="KW-0904">Protein phosphatase</keyword>
<dbReference type="SUPFAM" id="SSF52799">
    <property type="entry name" value="(Phosphotyrosine protein) phosphatases II"/>
    <property type="match status" value="2"/>
</dbReference>
<evidence type="ECO:0000256" key="3">
    <source>
        <dbReference type="SAM" id="Coils"/>
    </source>
</evidence>
<feature type="region of interest" description="Disordered" evidence="4">
    <location>
        <begin position="1697"/>
        <end position="1725"/>
    </location>
</feature>
<dbReference type="OrthoDB" id="253091at2759"/>
<feature type="compositionally biased region" description="Low complexity" evidence="4">
    <location>
        <begin position="1034"/>
        <end position="1044"/>
    </location>
</feature>
<feature type="compositionally biased region" description="Basic and acidic residues" evidence="4">
    <location>
        <begin position="101"/>
        <end position="114"/>
    </location>
</feature>
<name>A0A0M9G2E3_LEPPY</name>
<feature type="compositionally biased region" description="Low complexity" evidence="4">
    <location>
        <begin position="625"/>
        <end position="640"/>
    </location>
</feature>
<feature type="region of interest" description="Disordered" evidence="4">
    <location>
        <begin position="308"/>
        <end position="333"/>
    </location>
</feature>
<keyword evidence="7" id="KW-1185">Reference proteome</keyword>
<feature type="compositionally biased region" description="Polar residues" evidence="4">
    <location>
        <begin position="1235"/>
        <end position="1258"/>
    </location>
</feature>
<keyword evidence="1" id="KW-0378">Hydrolase</keyword>
<evidence type="ECO:0000256" key="2">
    <source>
        <dbReference type="ARBA" id="ARBA00022912"/>
    </source>
</evidence>
<feature type="region of interest" description="Disordered" evidence="4">
    <location>
        <begin position="361"/>
        <end position="381"/>
    </location>
</feature>
<feature type="compositionally biased region" description="Basic and acidic residues" evidence="4">
    <location>
        <begin position="315"/>
        <end position="326"/>
    </location>
</feature>
<evidence type="ECO:0000259" key="5">
    <source>
        <dbReference type="PROSITE" id="PS50056"/>
    </source>
</evidence>
<dbReference type="EMBL" id="LGTL01000007">
    <property type="protein sequence ID" value="KPA80853.1"/>
    <property type="molecule type" value="Genomic_DNA"/>
</dbReference>
<accession>A0A0M9G2E3</accession>
<feature type="compositionally biased region" description="Polar residues" evidence="4">
    <location>
        <begin position="1051"/>
        <end position="1063"/>
    </location>
</feature>
<feature type="region of interest" description="Disordered" evidence="4">
    <location>
        <begin position="1235"/>
        <end position="1286"/>
    </location>
</feature>
<feature type="compositionally biased region" description="Low complexity" evidence="4">
    <location>
        <begin position="602"/>
        <end position="618"/>
    </location>
</feature>
<feature type="region of interest" description="Disordered" evidence="4">
    <location>
        <begin position="1656"/>
        <end position="1675"/>
    </location>
</feature>
<dbReference type="Proteomes" id="UP000037923">
    <property type="component" value="Unassembled WGS sequence"/>
</dbReference>
<feature type="compositionally biased region" description="Low complexity" evidence="4">
    <location>
        <begin position="361"/>
        <end position="372"/>
    </location>
</feature>
<feature type="compositionally biased region" description="Low complexity" evidence="4">
    <location>
        <begin position="39"/>
        <end position="52"/>
    </location>
</feature>